<keyword evidence="1" id="KW-0812">Transmembrane</keyword>
<keyword evidence="1" id="KW-1133">Transmembrane helix</keyword>
<dbReference type="RefSeq" id="WP_136930535.1">
    <property type="nucleotide sequence ID" value="NZ_SSMQ01000019.1"/>
</dbReference>
<protein>
    <recommendedName>
        <fullName evidence="4">Tetratricopeptide repeat protein</fullName>
    </recommendedName>
</protein>
<gene>
    <name evidence="2" type="ORF">E8A74_19435</name>
</gene>
<name>A0A4U1JC59_9BACT</name>
<feature type="transmembrane region" description="Helical" evidence="1">
    <location>
        <begin position="200"/>
        <end position="221"/>
    </location>
</feature>
<evidence type="ECO:0008006" key="4">
    <source>
        <dbReference type="Google" id="ProtNLM"/>
    </source>
</evidence>
<organism evidence="2 3">
    <name type="scientific">Polyangium fumosum</name>
    <dbReference type="NCBI Taxonomy" id="889272"/>
    <lineage>
        <taxon>Bacteria</taxon>
        <taxon>Pseudomonadati</taxon>
        <taxon>Myxococcota</taxon>
        <taxon>Polyangia</taxon>
        <taxon>Polyangiales</taxon>
        <taxon>Polyangiaceae</taxon>
        <taxon>Polyangium</taxon>
    </lineage>
</organism>
<comment type="caution">
    <text evidence="2">The sequence shown here is derived from an EMBL/GenBank/DDBJ whole genome shotgun (WGS) entry which is preliminary data.</text>
</comment>
<dbReference type="AlphaFoldDB" id="A0A4U1JC59"/>
<evidence type="ECO:0000256" key="1">
    <source>
        <dbReference type="SAM" id="Phobius"/>
    </source>
</evidence>
<reference evidence="2 3" key="1">
    <citation type="submission" date="2019-04" db="EMBL/GenBank/DDBJ databases">
        <authorList>
            <person name="Li Y."/>
            <person name="Wang J."/>
        </authorList>
    </citation>
    <scope>NUCLEOTIDE SEQUENCE [LARGE SCALE GENOMIC DNA]</scope>
    <source>
        <strain evidence="2 3">DSM 14668</strain>
    </source>
</reference>
<dbReference type="OrthoDB" id="5487484at2"/>
<feature type="transmembrane region" description="Helical" evidence="1">
    <location>
        <begin position="242"/>
        <end position="264"/>
    </location>
</feature>
<proteinExistence type="predicted"/>
<accession>A0A4U1JC59</accession>
<keyword evidence="3" id="KW-1185">Reference proteome</keyword>
<sequence length="1223" mass="132228">MAAIEQLAEGVSTVDELLAEPLLEPDPEREDWAQARPRVVFVRDAVERDVLSQLDDALFAADDELAPRIKGRVAVLLGDVAGLKAASGDLDGARRLLGKAAPLAQAPEARVELEAAAEELPVFARLTHARWLQRAGHFKRADRALAQARRQVKSRALRDALREVEKAPRPLERAPTLFTLNGIGFRLYGERDPWPDGSYVATYCFCVVFIPIVPVAAYRVRQVSTMSYQFLAKEPLGPIAKVWRGVALLGTLGVVASVAVTSYLDSPTRKASVALAEAREAEAKGDPEGALSQYRLVLGTYPGEVDVDDVAASIVHLVTAEGVHEPATVASLEAISRVMNAFYELPADARDGKAAVLLAERLSAFADQIGEDTPEKAAAALTVLDMAARVSEGRAEAAAITARRARLRKNLADGMAESRPLGALRHYVALGDAASIEAAKKILDSFGPAPSLWIEAETEVEAWAELASKQGQADGAADVRARLEEARKKLAEDRAILEANDEVALVVAIVQRKGHQELAVGMAAGQRSRGETKAALKLLGGLGAPGRLTALAQQALADTHAEAGALDKADEILTALVNERLSDFQEAQRAFRAASLKVQSRIEADLRAGKVPSELLSKLQGATEARERELIQAYVAEQFRKDPTLASMQDALLRHEAVIPASISLGMIKLRRASTTTGDTQRALLEQAERAFLALRGEAAGDPLYHLGLGQVYHRLGRAADGDAELEGLLQKKDPTLSIRVANAYRELGLEPKARQVVEAVYNDTSVEQDKRYVAASLRANISTSFEDRAKWLGLADPNSPYVKAQLLQVKGARAVSQGNLAEADRAFAEEAAFHEKDAARDASSANNAAIAHAGRYQATGDVAHLRAAVKGLETAVRLEGDSAILLGHLADALDHLAILTVLDRWVDTRALRLDSSDAWQLARAMLEGPLRAEILAALEKDANERRALSSSRTEQVLAPQKASAYRRELDWLGLRGDGKGLGELSARLQALPPFDAQNTAAARATWLAGEQDAELADATKREAEVWRGRIPELEKSRKAPTAAAAWFTLGDLLWLRTMVDSSVENVDEMAKAYRRAHELWPEGIPARSFSAGLAAVAIGKARAASPALAKAWETERRQFSTLLIAHRASLGPDAAEVLAALRKQPEFAEAATLRRGKLDGRPELADWILARLAGDAELEKEAENVFDWDVARHRVEIDARMYPGQPQEQLELGLVRSRGKTP</sequence>
<keyword evidence="1" id="KW-0472">Membrane</keyword>
<evidence type="ECO:0000313" key="3">
    <source>
        <dbReference type="Proteomes" id="UP000309215"/>
    </source>
</evidence>
<dbReference type="Proteomes" id="UP000309215">
    <property type="component" value="Unassembled WGS sequence"/>
</dbReference>
<evidence type="ECO:0000313" key="2">
    <source>
        <dbReference type="EMBL" id="TKD06395.1"/>
    </source>
</evidence>
<dbReference type="EMBL" id="SSMQ01000019">
    <property type="protein sequence ID" value="TKD06395.1"/>
    <property type="molecule type" value="Genomic_DNA"/>
</dbReference>